<dbReference type="Pfam" id="PF06996">
    <property type="entry name" value="T6SS_TssG"/>
    <property type="match status" value="1"/>
</dbReference>
<organism evidence="1 2">
    <name type="scientific">Helicobacter trogontum</name>
    <dbReference type="NCBI Taxonomy" id="50960"/>
    <lineage>
        <taxon>Bacteria</taxon>
        <taxon>Pseudomonadati</taxon>
        <taxon>Campylobacterota</taxon>
        <taxon>Epsilonproteobacteria</taxon>
        <taxon>Campylobacterales</taxon>
        <taxon>Helicobacteraceae</taxon>
        <taxon>Helicobacter</taxon>
    </lineage>
</organism>
<dbReference type="Proteomes" id="UP000029878">
    <property type="component" value="Unassembled WGS sequence"/>
</dbReference>
<accession>A0A099VHR3</accession>
<proteinExistence type="predicted"/>
<dbReference type="RefSeq" id="WP_034346856.1">
    <property type="nucleotide sequence ID" value="NZ_FZNG01000018.1"/>
</dbReference>
<gene>
    <name evidence="1" type="ORF">LS81_009460</name>
</gene>
<dbReference type="PANTHER" id="PTHR35564">
    <property type="match status" value="1"/>
</dbReference>
<name>A0A099VHR3_9HELI</name>
<dbReference type="OrthoDB" id="5352652at2"/>
<evidence type="ECO:0000313" key="2">
    <source>
        <dbReference type="Proteomes" id="UP000029878"/>
    </source>
</evidence>
<dbReference type="InterPro" id="IPR010732">
    <property type="entry name" value="T6SS_TssG-like"/>
</dbReference>
<protein>
    <submittedName>
        <fullName evidence="1">Type VI secretion system baseplate subunit TssG</fullName>
    </submittedName>
</protein>
<comment type="caution">
    <text evidence="1">The sequence shown here is derived from an EMBL/GenBank/DDBJ whole genome shotgun (WGS) entry which is preliminary data.</text>
</comment>
<evidence type="ECO:0000313" key="1">
    <source>
        <dbReference type="EMBL" id="TLD80633.1"/>
    </source>
</evidence>
<dbReference type="PANTHER" id="PTHR35564:SF3">
    <property type="entry name" value="TYPE VI SECRETION SYSTEM BASEPLATE SUBUNIT TSSG"/>
    <property type="match status" value="1"/>
</dbReference>
<dbReference type="EMBL" id="JRPL02000032">
    <property type="protein sequence ID" value="TLD80633.1"/>
    <property type="molecule type" value="Genomic_DNA"/>
</dbReference>
<sequence length="322" mass="37135">MKTSTFYHTIKTFLLTRKKHQIFLRTGKSLGHAYKEIEVIAQNDNETLLKTTDSADNTTSLNDQHANCVEIKANFFGLFGSSSPLPNYILDKFARNEDSGNGFSLFFDFLNNHILWLLYESMSLRNYHRSFNDNLNDRISHIFLKILGFNNVTNAKEYLPFSSLILSSRRPKPYIEKILQYNFNLNNRISIIENIPQQIPINITQQNVLGIRNTILGKNFLLGKTICSHQNKILLDIKDLQYHEALVYFPNQIQFNRLKESIAFLTNNEFAVDLRLNIQYSSQMNFILGNLANAKLGFGLLLGGGQKNFSNSQYCKYISLHQ</sequence>
<reference evidence="1 2" key="1">
    <citation type="journal article" date="2014" name="Genome Announc.">
        <title>Draft genome sequences of eight enterohepatic helicobacter species isolated from both laboratory and wild rodents.</title>
        <authorList>
            <person name="Sheh A."/>
            <person name="Shen Z."/>
            <person name="Fox J.G."/>
        </authorList>
    </citation>
    <scope>NUCLEOTIDE SEQUENCE [LARGE SCALE GENOMIC DNA]</scope>
    <source>
        <strain evidence="1 2">ATCC 700114</strain>
    </source>
</reference>
<dbReference type="AlphaFoldDB" id="A0A099VHR3"/>